<comment type="caution">
    <text evidence="1">The sequence shown here is derived from an EMBL/GenBank/DDBJ whole genome shotgun (WGS) entry which is preliminary data.</text>
</comment>
<reference evidence="1" key="1">
    <citation type="submission" date="2020-04" db="EMBL/GenBank/DDBJ databases">
        <authorList>
            <person name="Alioto T."/>
            <person name="Alioto T."/>
            <person name="Gomez Garrido J."/>
        </authorList>
    </citation>
    <scope>NUCLEOTIDE SEQUENCE</scope>
    <source>
        <strain evidence="1">A484AB</strain>
    </source>
</reference>
<dbReference type="Gene3D" id="3.30.70.270">
    <property type="match status" value="1"/>
</dbReference>
<gene>
    <name evidence="1" type="ORF">PACLA_8A030362</name>
</gene>
<dbReference type="SUPFAM" id="SSF56672">
    <property type="entry name" value="DNA/RNA polymerases"/>
    <property type="match status" value="1"/>
</dbReference>
<dbReference type="PANTHER" id="PTHR37984:SF11">
    <property type="entry name" value="INTEGRASE CATALYTIC DOMAIN-CONTAINING PROTEIN"/>
    <property type="match status" value="1"/>
</dbReference>
<sequence>AQAPRRIPFHIRKAVQAKLDELETLGIIEPVNGPTPWVSPLASVPKPNGDIRVCVDMRQANSAIIRECHPILTIEETLQELQGATIFSKFDLRSG</sequence>
<dbReference type="Gene3D" id="3.10.10.10">
    <property type="entry name" value="HIV Type 1 Reverse Transcriptase, subunit A, domain 1"/>
    <property type="match status" value="1"/>
</dbReference>
<accession>A0A6S7H6G8</accession>
<evidence type="ECO:0000313" key="2">
    <source>
        <dbReference type="Proteomes" id="UP001152795"/>
    </source>
</evidence>
<organism evidence="1 2">
    <name type="scientific">Paramuricea clavata</name>
    <name type="common">Red gorgonian</name>
    <name type="synonym">Violescent sea-whip</name>
    <dbReference type="NCBI Taxonomy" id="317549"/>
    <lineage>
        <taxon>Eukaryota</taxon>
        <taxon>Metazoa</taxon>
        <taxon>Cnidaria</taxon>
        <taxon>Anthozoa</taxon>
        <taxon>Octocorallia</taxon>
        <taxon>Malacalcyonacea</taxon>
        <taxon>Plexauridae</taxon>
        <taxon>Paramuricea</taxon>
    </lineage>
</organism>
<evidence type="ECO:0000313" key="1">
    <source>
        <dbReference type="EMBL" id="CAB3999606.1"/>
    </source>
</evidence>
<dbReference type="EMBL" id="CACRXK020003624">
    <property type="protein sequence ID" value="CAB3999606.1"/>
    <property type="molecule type" value="Genomic_DNA"/>
</dbReference>
<protein>
    <submittedName>
        <fullName evidence="1">Uncharacterized protein</fullName>
    </submittedName>
</protein>
<dbReference type="InterPro" id="IPR050951">
    <property type="entry name" value="Retrovirus_Pol_polyprotein"/>
</dbReference>
<dbReference type="AlphaFoldDB" id="A0A6S7H6G8"/>
<dbReference type="PANTHER" id="PTHR37984">
    <property type="entry name" value="PROTEIN CBG26694"/>
    <property type="match status" value="1"/>
</dbReference>
<name>A0A6S7H6G8_PARCT</name>
<dbReference type="InterPro" id="IPR043502">
    <property type="entry name" value="DNA/RNA_pol_sf"/>
</dbReference>
<dbReference type="InterPro" id="IPR043128">
    <property type="entry name" value="Rev_trsase/Diguanyl_cyclase"/>
</dbReference>
<feature type="non-terminal residue" evidence="1">
    <location>
        <position position="1"/>
    </location>
</feature>
<keyword evidence="2" id="KW-1185">Reference proteome</keyword>
<dbReference type="OrthoDB" id="8039770at2759"/>
<proteinExistence type="predicted"/>
<dbReference type="Proteomes" id="UP001152795">
    <property type="component" value="Unassembled WGS sequence"/>
</dbReference>